<evidence type="ECO:0000256" key="6">
    <source>
        <dbReference type="ARBA" id="ARBA00023002"/>
    </source>
</evidence>
<evidence type="ECO:0000256" key="7">
    <source>
        <dbReference type="ARBA" id="ARBA00023027"/>
    </source>
</evidence>
<keyword evidence="7" id="KW-0520">NAD</keyword>
<dbReference type="InterPro" id="IPR011032">
    <property type="entry name" value="GroES-like_sf"/>
</dbReference>
<evidence type="ECO:0000256" key="4">
    <source>
        <dbReference type="ARBA" id="ARBA00022723"/>
    </source>
</evidence>
<dbReference type="PANTHER" id="PTHR42940">
    <property type="entry name" value="ALCOHOL DEHYDROGENASE 1-RELATED"/>
    <property type="match status" value="1"/>
</dbReference>
<sequence>MPLHVPSEFHGSVAHDGKVTDQVLKVPTLKDGEVLVKMICSGVCHTDLHTMKGDFKGFQKDAVVVGHEGVGRVVLHGPGVTETDMPLGTRVGLPWMHKSCGNCDECRSGWETLCGQMGCTGCSEDGTLAEYAKFPAAFLAPIPDGLSDEQAAPILCAGVTTYKALKESAVRPGQWIAITGAGGGLGHLAVQYAKAMGMRVCGLDGGSAKMKFLHSLGCDACVDFTQSADVGEEIRKATGGGAHGVILLAAVSKSFTQAIDYLRPRATAVCVSLPTGNFGVPHTSIVLKCVNFKGSYVGTRLDMAEAMQFAADGKVKCQVEVREGLDHLPKIFEEMEAGKINGRIVIKIGSCDGASPN</sequence>
<evidence type="ECO:0000313" key="10">
    <source>
        <dbReference type="EMBL" id="CEM14698.1"/>
    </source>
</evidence>
<dbReference type="AlphaFoldDB" id="A0A0G4FLP2"/>
<dbReference type="PANTHER" id="PTHR42940:SF3">
    <property type="entry name" value="ALCOHOL DEHYDROGENASE 1-RELATED"/>
    <property type="match status" value="1"/>
</dbReference>
<keyword evidence="4 8" id="KW-0479">Metal-binding</keyword>
<comment type="cofactor">
    <cofactor evidence="1 8">
        <name>Zn(2+)</name>
        <dbReference type="ChEBI" id="CHEBI:29105"/>
    </cofactor>
</comment>
<evidence type="ECO:0000259" key="9">
    <source>
        <dbReference type="SMART" id="SM00829"/>
    </source>
</evidence>
<dbReference type="Gene3D" id="3.40.50.720">
    <property type="entry name" value="NAD(P)-binding Rossmann-like Domain"/>
    <property type="match status" value="1"/>
</dbReference>
<evidence type="ECO:0000256" key="2">
    <source>
        <dbReference type="ARBA" id="ARBA00008072"/>
    </source>
</evidence>
<dbReference type="InterPro" id="IPR013154">
    <property type="entry name" value="ADH-like_N"/>
</dbReference>
<evidence type="ECO:0000256" key="5">
    <source>
        <dbReference type="ARBA" id="ARBA00022833"/>
    </source>
</evidence>
<evidence type="ECO:0000256" key="3">
    <source>
        <dbReference type="ARBA" id="ARBA00013190"/>
    </source>
</evidence>
<dbReference type="Pfam" id="PF00107">
    <property type="entry name" value="ADH_zinc_N"/>
    <property type="match status" value="1"/>
</dbReference>
<dbReference type="InterPro" id="IPR036291">
    <property type="entry name" value="NAD(P)-bd_dom_sf"/>
</dbReference>
<dbReference type="InterPro" id="IPR020843">
    <property type="entry name" value="ER"/>
</dbReference>
<dbReference type="Gene3D" id="3.90.180.10">
    <property type="entry name" value="Medium-chain alcohol dehydrogenases, catalytic domain"/>
    <property type="match status" value="1"/>
</dbReference>
<name>A0A0G4FLP2_9ALVE</name>
<protein>
    <recommendedName>
        <fullName evidence="3">alcohol dehydrogenase</fullName>
        <ecNumber evidence="3">1.1.1.1</ecNumber>
    </recommendedName>
</protein>
<dbReference type="EMBL" id="CDMZ01000453">
    <property type="protein sequence ID" value="CEM14698.1"/>
    <property type="molecule type" value="Genomic_DNA"/>
</dbReference>
<keyword evidence="5 8" id="KW-0862">Zinc</keyword>
<comment type="similarity">
    <text evidence="2 8">Belongs to the zinc-containing alcohol dehydrogenase family.</text>
</comment>
<reference evidence="10" key="1">
    <citation type="submission" date="2014-11" db="EMBL/GenBank/DDBJ databases">
        <authorList>
            <person name="Otto D Thomas"/>
            <person name="Naeem Raeece"/>
        </authorList>
    </citation>
    <scope>NUCLEOTIDE SEQUENCE</scope>
</reference>
<proteinExistence type="inferred from homology"/>
<dbReference type="GO" id="GO:0004022">
    <property type="term" value="F:alcohol dehydrogenase (NAD+) activity"/>
    <property type="evidence" value="ECO:0007669"/>
    <property type="project" value="UniProtKB-EC"/>
</dbReference>
<dbReference type="Pfam" id="PF08240">
    <property type="entry name" value="ADH_N"/>
    <property type="match status" value="1"/>
</dbReference>
<dbReference type="PROSITE" id="PS00059">
    <property type="entry name" value="ADH_ZINC"/>
    <property type="match status" value="1"/>
</dbReference>
<dbReference type="SUPFAM" id="SSF51735">
    <property type="entry name" value="NAD(P)-binding Rossmann-fold domains"/>
    <property type="match status" value="1"/>
</dbReference>
<dbReference type="CDD" id="cd08297">
    <property type="entry name" value="CAD3"/>
    <property type="match status" value="1"/>
</dbReference>
<keyword evidence="6" id="KW-0560">Oxidoreductase</keyword>
<dbReference type="SMART" id="SM00829">
    <property type="entry name" value="PKS_ER"/>
    <property type="match status" value="1"/>
</dbReference>
<dbReference type="PhylomeDB" id="A0A0G4FLP2"/>
<feature type="domain" description="Enoyl reductase (ER)" evidence="9">
    <location>
        <begin position="11"/>
        <end position="346"/>
    </location>
</feature>
<dbReference type="InterPro" id="IPR013149">
    <property type="entry name" value="ADH-like_C"/>
</dbReference>
<dbReference type="VEuPathDB" id="CryptoDB:Cvel_17560"/>
<dbReference type="GO" id="GO:0005737">
    <property type="term" value="C:cytoplasm"/>
    <property type="evidence" value="ECO:0007669"/>
    <property type="project" value="TreeGrafter"/>
</dbReference>
<organism evidence="10">
    <name type="scientific">Chromera velia CCMP2878</name>
    <dbReference type="NCBI Taxonomy" id="1169474"/>
    <lineage>
        <taxon>Eukaryota</taxon>
        <taxon>Sar</taxon>
        <taxon>Alveolata</taxon>
        <taxon>Colpodellida</taxon>
        <taxon>Chromeraceae</taxon>
        <taxon>Chromera</taxon>
    </lineage>
</organism>
<dbReference type="FunFam" id="3.40.50.720:FF:000039">
    <property type="entry name" value="Alcohol dehydrogenase AdhP"/>
    <property type="match status" value="1"/>
</dbReference>
<dbReference type="SUPFAM" id="SSF50129">
    <property type="entry name" value="GroES-like"/>
    <property type="match status" value="1"/>
</dbReference>
<evidence type="ECO:0000256" key="8">
    <source>
        <dbReference type="RuleBase" id="RU361277"/>
    </source>
</evidence>
<dbReference type="GO" id="GO:0008270">
    <property type="term" value="F:zinc ion binding"/>
    <property type="evidence" value="ECO:0007669"/>
    <property type="project" value="InterPro"/>
</dbReference>
<accession>A0A0G4FLP2</accession>
<dbReference type="EC" id="1.1.1.1" evidence="3"/>
<gene>
    <name evidence="10" type="ORF">Cvel_17560</name>
</gene>
<evidence type="ECO:0000256" key="1">
    <source>
        <dbReference type="ARBA" id="ARBA00001947"/>
    </source>
</evidence>
<dbReference type="InterPro" id="IPR002328">
    <property type="entry name" value="ADH_Zn_CS"/>
</dbReference>